<dbReference type="EMBL" id="QTUJ01000001">
    <property type="protein sequence ID" value="REF72394.1"/>
    <property type="molecule type" value="Genomic_DNA"/>
</dbReference>
<organism evidence="1 2">
    <name type="scientific">Paracoccus versutus</name>
    <name type="common">Thiobacillus versutus</name>
    <dbReference type="NCBI Taxonomy" id="34007"/>
    <lineage>
        <taxon>Bacteria</taxon>
        <taxon>Pseudomonadati</taxon>
        <taxon>Pseudomonadota</taxon>
        <taxon>Alphaproteobacteria</taxon>
        <taxon>Rhodobacterales</taxon>
        <taxon>Paracoccaceae</taxon>
        <taxon>Paracoccus</taxon>
    </lineage>
</organism>
<proteinExistence type="predicted"/>
<evidence type="ECO:0000313" key="2">
    <source>
        <dbReference type="Proteomes" id="UP000256941"/>
    </source>
</evidence>
<gene>
    <name evidence="1" type="ORF">BDD41_0864</name>
</gene>
<accession>A0A3D9XPN5</accession>
<evidence type="ECO:0000313" key="1">
    <source>
        <dbReference type="EMBL" id="REF72394.1"/>
    </source>
</evidence>
<protein>
    <submittedName>
        <fullName evidence="1">Uncharacterized protein</fullName>
    </submittedName>
</protein>
<dbReference type="AlphaFoldDB" id="A0A3D9XPN5"/>
<sequence length="338" mass="35750">MATLISFNPNRAVDLNSFALPGALALFYDSGTSRPRIVYSDPECTLPHPSPLAADGAGVFPPVYDTGDGDVKVEVTTAEGVMLAGYPMDPVRVVSTGLTGASAIQFSPTENIPETNVQDAIERVQENMIQPLLDYGLGVTGNAPLLSDIDAVNIASGIYRFSGETAGTFPSGVTASNGGTVRVWRANSTSAIMILTPNGARKQHIRALSTTWGAWAFILSSADTVENSVWITGTSTTPAAISPAALAAALNADGRTWRSVTSQRSIGTIYQNTTGTTIQVSICSYDGITEVSVNGSTGWVRVGQPTSTSLQFQCFDVPPGHRYRCRNAAHIESWSELR</sequence>
<name>A0A3D9XPN5_PARVE</name>
<comment type="caution">
    <text evidence="1">The sequence shown here is derived from an EMBL/GenBank/DDBJ whole genome shotgun (WGS) entry which is preliminary data.</text>
</comment>
<dbReference type="Proteomes" id="UP000256941">
    <property type="component" value="Unassembled WGS sequence"/>
</dbReference>
<reference evidence="1 2" key="1">
    <citation type="submission" date="2018-08" db="EMBL/GenBank/DDBJ databases">
        <title>Genomic Encyclopedia of Archaeal and Bacterial Type Strains, Phase II (KMG-II): from individual species to whole genera.</title>
        <authorList>
            <person name="Goeker M."/>
        </authorList>
    </citation>
    <scope>NUCLEOTIDE SEQUENCE [LARGE SCALE GENOMIC DNA]</scope>
    <source>
        <strain evidence="1 2">DSM 17099</strain>
    </source>
</reference>
<dbReference type="RefSeq" id="WP_116220877.1">
    <property type="nucleotide sequence ID" value="NZ_CP038196.1"/>
</dbReference>